<accession>A0ABZ0ENE6</accession>
<dbReference type="Proteomes" id="UP001302652">
    <property type="component" value="Chromosome 1"/>
</dbReference>
<proteinExistence type="predicted"/>
<evidence type="ECO:0000313" key="2">
    <source>
        <dbReference type="Proteomes" id="UP001302652"/>
    </source>
</evidence>
<organism evidence="1 2">
    <name type="scientific">Paraburkholderia kirstenboschensis</name>
    <dbReference type="NCBI Taxonomy" id="1245436"/>
    <lineage>
        <taxon>Bacteria</taxon>
        <taxon>Pseudomonadati</taxon>
        <taxon>Pseudomonadota</taxon>
        <taxon>Betaproteobacteria</taxon>
        <taxon>Burkholderiales</taxon>
        <taxon>Burkholderiaceae</taxon>
        <taxon>Paraburkholderia</taxon>
    </lineage>
</organism>
<reference evidence="1 2" key="1">
    <citation type="submission" date="2023-10" db="EMBL/GenBank/DDBJ databases">
        <title>Surface-active antibiotics is a multifunctional adaptation for post-fire microbes.</title>
        <authorList>
            <person name="Liu M.D."/>
            <person name="Du Y."/>
            <person name="Koupaei S.K."/>
            <person name="Kim N.R."/>
            <person name="Zhang W."/>
            <person name="Traxler M.F."/>
        </authorList>
    </citation>
    <scope>NUCLEOTIDE SEQUENCE [LARGE SCALE GENOMIC DNA]</scope>
    <source>
        <strain evidence="1 2">F3</strain>
    </source>
</reference>
<protein>
    <submittedName>
        <fullName evidence="1">NERD domain-containing protein</fullName>
    </submittedName>
</protein>
<sequence length="220" mass="24590">MERIKSLHPLAGNNATSAAALWKDPSAAAEGWDADQAPWKEKRRRVCLPLTNRIRSLLDGMTGDACVVRLGVLLEHAPDTRNPVTWVDCLAISAFGVFAIDQYEWIGKVARSANEEELLLHERPGVVCVQTSPLRRAKPVLRHLRGVLGQFLCPVESIAVFADSDCALDPTLPENMLQGGELRHFMRTRLNRFRCSHSRYLDPRRIAAHLQSHSPDWGQG</sequence>
<name>A0ABZ0ENE6_9BURK</name>
<dbReference type="RefSeq" id="WP_317020942.1">
    <property type="nucleotide sequence ID" value="NZ_CP136513.1"/>
</dbReference>
<gene>
    <name evidence="1" type="ORF">RW095_38985</name>
</gene>
<evidence type="ECO:0000313" key="1">
    <source>
        <dbReference type="EMBL" id="WOD18686.1"/>
    </source>
</evidence>
<dbReference type="EMBL" id="CP136513">
    <property type="protein sequence ID" value="WOD18686.1"/>
    <property type="molecule type" value="Genomic_DNA"/>
</dbReference>
<keyword evidence="2" id="KW-1185">Reference proteome</keyword>